<dbReference type="PROSITE" id="PS51101">
    <property type="entry name" value="PTS_EIIB_TYPE_4"/>
    <property type="match status" value="1"/>
</dbReference>
<dbReference type="CDD" id="cd00001">
    <property type="entry name" value="PTS_IIB_man"/>
    <property type="match status" value="1"/>
</dbReference>
<gene>
    <name evidence="24" type="ORF">BBB52_08675</name>
</gene>
<comment type="catalytic activity">
    <reaction evidence="1">
        <text>D-mannose(out) + N(pros)-phospho-L-histidyl-[protein] = D-mannose 6-phosphate(in) + L-histidyl-[protein]</text>
        <dbReference type="Rhea" id="RHEA:49232"/>
        <dbReference type="Rhea" id="RHEA-COMP:9745"/>
        <dbReference type="Rhea" id="RHEA-COMP:9746"/>
        <dbReference type="ChEBI" id="CHEBI:4208"/>
        <dbReference type="ChEBI" id="CHEBI:29979"/>
        <dbReference type="ChEBI" id="CHEBI:58735"/>
        <dbReference type="ChEBI" id="CHEBI:64837"/>
        <dbReference type="EC" id="2.7.1.191"/>
    </reaction>
</comment>
<dbReference type="Gene3D" id="3.40.35.10">
    <property type="entry name" value="Phosphotransferase system, sorbose subfamily IIB component"/>
    <property type="match status" value="1"/>
</dbReference>
<keyword evidence="11" id="KW-0762">Sugar transport</keyword>
<evidence type="ECO:0000256" key="19">
    <source>
        <dbReference type="PIRSR" id="PIRSR618455-1"/>
    </source>
</evidence>
<dbReference type="InterPro" id="IPR004701">
    <property type="entry name" value="PTS_EIIA_man-typ"/>
</dbReference>
<comment type="subunit">
    <text evidence="4">Homodimer.</text>
</comment>
<evidence type="ECO:0000256" key="11">
    <source>
        <dbReference type="ARBA" id="ARBA00022597"/>
    </source>
</evidence>
<evidence type="ECO:0000256" key="12">
    <source>
        <dbReference type="ARBA" id="ARBA00022679"/>
    </source>
</evidence>
<dbReference type="InterPro" id="IPR036662">
    <property type="entry name" value="PTS_EIIA_man-typ_sf"/>
</dbReference>
<evidence type="ECO:0000256" key="4">
    <source>
        <dbReference type="ARBA" id="ARBA00011738"/>
    </source>
</evidence>
<keyword evidence="9" id="KW-0963">Cytoplasm</keyword>
<keyword evidence="8" id="KW-1003">Cell membrane</keyword>
<dbReference type="Gene3D" id="3.40.50.510">
    <property type="entry name" value="Phosphotransferase system, mannose-type IIA component"/>
    <property type="match status" value="1"/>
</dbReference>
<dbReference type="SUPFAM" id="SSF52728">
    <property type="entry name" value="PTS IIb component"/>
    <property type="match status" value="1"/>
</dbReference>
<dbReference type="GO" id="GO:0016301">
    <property type="term" value="F:kinase activity"/>
    <property type="evidence" value="ECO:0007669"/>
    <property type="project" value="UniProtKB-KW"/>
</dbReference>
<dbReference type="NCBIfam" id="TIGR00854">
    <property type="entry name" value="pts-sorbose"/>
    <property type="match status" value="1"/>
</dbReference>
<feature type="modified residue" description="Phosphohistidine; by EIIA" evidence="20">
    <location>
        <position position="177"/>
    </location>
</feature>
<feature type="domain" description="PTS EIIB type-4" evidence="23">
    <location>
        <begin position="162"/>
        <end position="326"/>
    </location>
</feature>
<evidence type="ECO:0000256" key="2">
    <source>
        <dbReference type="ARBA" id="ARBA00004236"/>
    </source>
</evidence>
<dbReference type="GO" id="GO:0008982">
    <property type="term" value="F:protein-N(PI)-phosphohistidine-sugar phosphotransferase activity"/>
    <property type="evidence" value="ECO:0007669"/>
    <property type="project" value="InterPro"/>
</dbReference>
<dbReference type="InterPro" id="IPR004720">
    <property type="entry name" value="PTS_IIB_sorbose-sp"/>
</dbReference>
<dbReference type="Pfam" id="PF03610">
    <property type="entry name" value="EIIA-man"/>
    <property type="match status" value="1"/>
</dbReference>
<evidence type="ECO:0000256" key="20">
    <source>
        <dbReference type="PIRSR" id="PIRSR618455-2"/>
    </source>
</evidence>
<comment type="caution">
    <text evidence="24">The sequence shown here is derived from an EMBL/GenBank/DDBJ whole genome shotgun (WGS) entry which is preliminary data.</text>
</comment>
<dbReference type="PANTHER" id="PTHR33799">
    <property type="entry name" value="PTS PERMEASE-RELATED-RELATED"/>
    <property type="match status" value="1"/>
</dbReference>
<evidence type="ECO:0000256" key="18">
    <source>
        <dbReference type="ARBA" id="ARBA00032197"/>
    </source>
</evidence>
<comment type="subcellular location">
    <subcellularLocation>
        <location evidence="2">Cell membrane</location>
    </subcellularLocation>
    <subcellularLocation>
        <location evidence="3">Cytoplasm</location>
    </subcellularLocation>
</comment>
<evidence type="ECO:0000256" key="3">
    <source>
        <dbReference type="ARBA" id="ARBA00004496"/>
    </source>
</evidence>
<organism evidence="24 25">
    <name type="scientific">Aggregatibacter aphrophilus</name>
    <name type="common">Haemophilus aphrophilus</name>
    <dbReference type="NCBI Taxonomy" id="732"/>
    <lineage>
        <taxon>Bacteria</taxon>
        <taxon>Pseudomonadati</taxon>
        <taxon>Pseudomonadota</taxon>
        <taxon>Gammaproteobacteria</taxon>
        <taxon>Pasteurellales</taxon>
        <taxon>Pasteurellaceae</taxon>
        <taxon>Aggregatibacter</taxon>
    </lineage>
</organism>
<dbReference type="NCBIfam" id="TIGR00824">
    <property type="entry name" value="EIIA-man"/>
    <property type="match status" value="1"/>
</dbReference>
<sequence>MTHIIVATHGKFSEEIVNSAAMVYGEDENCHVVTFLPGEGGEHLVEKYNAIIATLPENEPVLFLVDLFGGSPYNAAARVASERGDNTDIVTGISLPMLLEVLDAKDGSSLPELVETAKEVGVAAVKSFRQPSEEAKPVAPAPEPAKPTEPVKTSQNSTALSGNMNISLLRIDDRLIHGQVATSWAKAVKCEAIFAISDEVAEDALRRELLLQIAPAHLKAYVIPVEKAIKVYHNPKYAGKNILWLVTKPADVVRLVEGGVKIDKVNVGGMTYKDGNKQLSDAVTVGKADVEAFKKLLDLGIDLSMQKVASNPRVELTRQKLDAIQF</sequence>
<dbReference type="GO" id="GO:0009401">
    <property type="term" value="P:phosphoenolpyruvate-dependent sugar phosphotransferase system"/>
    <property type="evidence" value="ECO:0007669"/>
    <property type="project" value="UniProtKB-KW"/>
</dbReference>
<keyword evidence="15" id="KW-0472">Membrane</keyword>
<evidence type="ECO:0000256" key="10">
    <source>
        <dbReference type="ARBA" id="ARBA00022553"/>
    </source>
</evidence>
<keyword evidence="10" id="KW-0597">Phosphoprotein</keyword>
<dbReference type="EC" id="2.7.1.191" evidence="5"/>
<dbReference type="InterPro" id="IPR013789">
    <property type="entry name" value="PTS_EIIA_man"/>
</dbReference>
<evidence type="ECO:0000256" key="1">
    <source>
        <dbReference type="ARBA" id="ARBA00000514"/>
    </source>
</evidence>
<dbReference type="RefSeq" id="WP_065295674.1">
    <property type="nucleotide sequence ID" value="NZ_CAUUMV010000003.1"/>
</dbReference>
<evidence type="ECO:0000256" key="17">
    <source>
        <dbReference type="ARBA" id="ARBA00030229"/>
    </source>
</evidence>
<dbReference type="InterPro" id="IPR018455">
    <property type="entry name" value="PTS_IIB_sorbose-sp_subgr"/>
</dbReference>
<evidence type="ECO:0000256" key="7">
    <source>
        <dbReference type="ARBA" id="ARBA00022448"/>
    </source>
</evidence>
<evidence type="ECO:0000259" key="23">
    <source>
        <dbReference type="PROSITE" id="PS51101"/>
    </source>
</evidence>
<evidence type="ECO:0000256" key="21">
    <source>
        <dbReference type="SAM" id="MobiDB-lite"/>
    </source>
</evidence>
<feature type="modified residue" description="Phosphohistidine; by HPr" evidence="20">
    <location>
        <position position="9"/>
    </location>
</feature>
<dbReference type="SUPFAM" id="SSF53062">
    <property type="entry name" value="PTS system fructose IIA component-like"/>
    <property type="match status" value="1"/>
</dbReference>
<feature type="active site" description="Tele-phosphohistidine intermediate; for EIIA activity" evidence="19">
    <location>
        <position position="9"/>
    </location>
</feature>
<dbReference type="GO" id="GO:0005737">
    <property type="term" value="C:cytoplasm"/>
    <property type="evidence" value="ECO:0007669"/>
    <property type="project" value="UniProtKB-SubCell"/>
</dbReference>
<evidence type="ECO:0000256" key="5">
    <source>
        <dbReference type="ARBA" id="ARBA00011929"/>
    </source>
</evidence>
<dbReference type="GO" id="GO:0005886">
    <property type="term" value="C:plasma membrane"/>
    <property type="evidence" value="ECO:0007669"/>
    <property type="project" value="UniProtKB-SubCell"/>
</dbReference>
<dbReference type="InterPro" id="IPR033887">
    <property type="entry name" value="PTS_IIA_man"/>
</dbReference>
<dbReference type="CDD" id="cd00006">
    <property type="entry name" value="PTS_IIA_man"/>
    <property type="match status" value="1"/>
</dbReference>
<keyword evidence="7" id="KW-0813">Transport</keyword>
<evidence type="ECO:0000256" key="9">
    <source>
        <dbReference type="ARBA" id="ARBA00022490"/>
    </source>
</evidence>
<dbReference type="EMBL" id="MAQE01000016">
    <property type="protein sequence ID" value="OBY50438.1"/>
    <property type="molecule type" value="Genomic_DNA"/>
</dbReference>
<evidence type="ECO:0000256" key="16">
    <source>
        <dbReference type="ARBA" id="ARBA00023757"/>
    </source>
</evidence>
<keyword evidence="14" id="KW-0418">Kinase</keyword>
<dbReference type="PANTHER" id="PTHR33799:SF1">
    <property type="entry name" value="PTS SYSTEM MANNOSE-SPECIFIC EIIAB COMPONENT-RELATED"/>
    <property type="match status" value="1"/>
</dbReference>
<evidence type="ECO:0000256" key="6">
    <source>
        <dbReference type="ARBA" id="ARBA00021685"/>
    </source>
</evidence>
<dbReference type="Proteomes" id="UP000092746">
    <property type="component" value="Unassembled WGS sequence"/>
</dbReference>
<dbReference type="InterPro" id="IPR051471">
    <property type="entry name" value="Bacterial_PTS_sugar_comp"/>
</dbReference>
<evidence type="ECO:0000313" key="24">
    <source>
        <dbReference type="EMBL" id="OBY50438.1"/>
    </source>
</evidence>
<protein>
    <recommendedName>
        <fullName evidence="6">PTS system mannose-specific EIIAB component</fullName>
        <ecNumber evidence="5">2.7.1.191</ecNumber>
    </recommendedName>
    <alternativeName>
        <fullName evidence="18">EIIAB-Man</fullName>
    </alternativeName>
    <alternativeName>
        <fullName evidence="17">EIII-Man</fullName>
    </alternativeName>
</protein>
<keyword evidence="13" id="KW-0598">Phosphotransferase system</keyword>
<dbReference type="AlphaFoldDB" id="A0AAP7L2W7"/>
<evidence type="ECO:0000259" key="22">
    <source>
        <dbReference type="PROSITE" id="PS51096"/>
    </source>
</evidence>
<feature type="region of interest" description="Disordered" evidence="21">
    <location>
        <begin position="131"/>
        <end position="158"/>
    </location>
</feature>
<evidence type="ECO:0000256" key="13">
    <source>
        <dbReference type="ARBA" id="ARBA00022683"/>
    </source>
</evidence>
<keyword evidence="12" id="KW-0808">Transferase</keyword>
<dbReference type="Pfam" id="PF03830">
    <property type="entry name" value="PTSIIB_sorb"/>
    <property type="match status" value="1"/>
</dbReference>
<dbReference type="InterPro" id="IPR036667">
    <property type="entry name" value="PTS_IIB_sorbose-sp_sf"/>
</dbReference>
<feature type="modified residue" description="N6-acetyllysine" evidence="20">
    <location>
        <position position="236"/>
    </location>
</feature>
<feature type="active site" description="Pros-phosphohistidine intermediate; for EIIB activity" evidence="19">
    <location>
        <position position="177"/>
    </location>
</feature>
<evidence type="ECO:0000313" key="25">
    <source>
        <dbReference type="Proteomes" id="UP000092746"/>
    </source>
</evidence>
<evidence type="ECO:0000256" key="8">
    <source>
        <dbReference type="ARBA" id="ARBA00022475"/>
    </source>
</evidence>
<feature type="domain" description="PTS EIIA type-4" evidence="22">
    <location>
        <begin position="1"/>
        <end position="125"/>
    </location>
</feature>
<evidence type="ECO:0000256" key="14">
    <source>
        <dbReference type="ARBA" id="ARBA00022777"/>
    </source>
</evidence>
<dbReference type="PROSITE" id="PS51096">
    <property type="entry name" value="PTS_EIIA_TYPE_4"/>
    <property type="match status" value="1"/>
</dbReference>
<evidence type="ECO:0000256" key="15">
    <source>
        <dbReference type="ARBA" id="ARBA00023136"/>
    </source>
</evidence>
<accession>A0AAP7L2W7</accession>
<reference evidence="24 25" key="1">
    <citation type="submission" date="2016-06" db="EMBL/GenBank/DDBJ databases">
        <title>Simultaneous identification of Haemophilus influenzae and Haemophilus haemolyticus using TaqMan real-time PCR.</title>
        <authorList>
            <person name="Price E.P."/>
            <person name="Sarovich D.S."/>
            <person name="Harris T."/>
            <person name="Spargo J.C."/>
            <person name="Nosworthy E."/>
            <person name="Beissbarth J."/>
            <person name="Smith-Vaughan H."/>
        </authorList>
    </citation>
    <scope>NUCLEOTIDE SEQUENCE [LARGE SCALE GENOMIC DNA]</scope>
    <source>
        <strain evidence="24 25">ATCC 7901</strain>
    </source>
</reference>
<proteinExistence type="predicted"/>
<name>A0AAP7L2W7_AGGAP</name>
<comment type="function">
    <text evidence="16">The phosphoenolpyruvate-dependent sugar phosphotransferase system (sugar PTS), a major carbohydrate active transport system, catalyzes the phosphorylation of incoming sugar substrates concomitantly with their translocation across the cell membrane. The enzyme II ManXYZ PTS system is involved in mannose transport.</text>
</comment>